<keyword evidence="6 7" id="KW-0067">ATP-binding</keyword>
<dbReference type="InterPro" id="IPR017441">
    <property type="entry name" value="Protein_kinase_ATP_BS"/>
</dbReference>
<dbReference type="Gene3D" id="2.120.10.30">
    <property type="entry name" value="TolB, C-terminal domain"/>
    <property type="match status" value="2"/>
</dbReference>
<feature type="compositionally biased region" description="Low complexity" evidence="8">
    <location>
        <begin position="288"/>
        <end position="299"/>
    </location>
</feature>
<dbReference type="InterPro" id="IPR000719">
    <property type="entry name" value="Prot_kinase_dom"/>
</dbReference>
<dbReference type="InterPro" id="IPR008271">
    <property type="entry name" value="Ser/Thr_kinase_AS"/>
</dbReference>
<evidence type="ECO:0000256" key="4">
    <source>
        <dbReference type="ARBA" id="ARBA00022741"/>
    </source>
</evidence>
<evidence type="ECO:0000313" key="11">
    <source>
        <dbReference type="EMBL" id="OHV33500.1"/>
    </source>
</evidence>
<reference evidence="12" key="1">
    <citation type="submission" date="2016-07" db="EMBL/GenBank/DDBJ databases">
        <title>Sequence Frankia sp. strain CcI1.17.</title>
        <authorList>
            <person name="Ghodhbane-Gtari F."/>
            <person name="Swanson E."/>
            <person name="Gueddou A."/>
            <person name="Morris K."/>
            <person name="Hezbri K."/>
            <person name="Ktari A."/>
            <person name="Nouioui I."/>
            <person name="Abebe-Akele F."/>
            <person name="Simpson S."/>
            <person name="Thomas K."/>
            <person name="Gtari M."/>
            <person name="Tisa L.S."/>
            <person name="Hurst S."/>
        </authorList>
    </citation>
    <scope>NUCLEOTIDE SEQUENCE [LARGE SCALE GENOMIC DNA]</scope>
    <source>
        <strain evidence="12">Cc1.17</strain>
    </source>
</reference>
<dbReference type="Pfam" id="PF00069">
    <property type="entry name" value="Pkinase"/>
    <property type="match status" value="1"/>
</dbReference>
<dbReference type="InterPro" id="IPR011042">
    <property type="entry name" value="6-blade_b-propeller_TolB-like"/>
</dbReference>
<dbReference type="EC" id="2.7.11.1" evidence="1"/>
<gene>
    <name evidence="11" type="ORF">CC117_22835</name>
</gene>
<dbReference type="PANTHER" id="PTHR43289:SF6">
    <property type="entry name" value="SERINE_THREONINE-PROTEIN KINASE NEKL-3"/>
    <property type="match status" value="1"/>
</dbReference>
<evidence type="ECO:0000256" key="1">
    <source>
        <dbReference type="ARBA" id="ARBA00012513"/>
    </source>
</evidence>
<keyword evidence="4 7" id="KW-0547">Nucleotide-binding</keyword>
<feature type="region of interest" description="Disordered" evidence="8">
    <location>
        <begin position="398"/>
        <end position="424"/>
    </location>
</feature>
<dbReference type="GO" id="GO:0005524">
    <property type="term" value="F:ATP binding"/>
    <property type="evidence" value="ECO:0007669"/>
    <property type="project" value="UniProtKB-UniRule"/>
</dbReference>
<keyword evidence="9" id="KW-0812">Transmembrane</keyword>
<evidence type="ECO:0000256" key="7">
    <source>
        <dbReference type="PROSITE-ProRule" id="PRU10141"/>
    </source>
</evidence>
<feature type="compositionally biased region" description="Low complexity" evidence="8">
    <location>
        <begin position="400"/>
        <end position="410"/>
    </location>
</feature>
<evidence type="ECO:0000256" key="5">
    <source>
        <dbReference type="ARBA" id="ARBA00022777"/>
    </source>
</evidence>
<organism evidence="11 12">
    <name type="scientific">Parafrankia colletiae</name>
    <dbReference type="NCBI Taxonomy" id="573497"/>
    <lineage>
        <taxon>Bacteria</taxon>
        <taxon>Bacillati</taxon>
        <taxon>Actinomycetota</taxon>
        <taxon>Actinomycetes</taxon>
        <taxon>Frankiales</taxon>
        <taxon>Frankiaceae</taxon>
        <taxon>Parafrankia</taxon>
    </lineage>
</organism>
<evidence type="ECO:0000256" key="8">
    <source>
        <dbReference type="SAM" id="MobiDB-lite"/>
    </source>
</evidence>
<dbReference type="Proteomes" id="UP000179627">
    <property type="component" value="Unassembled WGS sequence"/>
</dbReference>
<accession>A0A1S1QHQ1</accession>
<keyword evidence="2 11" id="KW-0723">Serine/threonine-protein kinase</keyword>
<evidence type="ECO:0000256" key="2">
    <source>
        <dbReference type="ARBA" id="ARBA00022527"/>
    </source>
</evidence>
<dbReference type="SUPFAM" id="SSF63829">
    <property type="entry name" value="Calcium-dependent phosphotriesterase"/>
    <property type="match status" value="1"/>
</dbReference>
<keyword evidence="12" id="KW-1185">Reference proteome</keyword>
<feature type="region of interest" description="Disordered" evidence="8">
    <location>
        <begin position="625"/>
        <end position="649"/>
    </location>
</feature>
<evidence type="ECO:0000256" key="9">
    <source>
        <dbReference type="SAM" id="Phobius"/>
    </source>
</evidence>
<evidence type="ECO:0000256" key="6">
    <source>
        <dbReference type="ARBA" id="ARBA00022840"/>
    </source>
</evidence>
<dbReference type="PROSITE" id="PS00107">
    <property type="entry name" value="PROTEIN_KINASE_ATP"/>
    <property type="match status" value="1"/>
</dbReference>
<feature type="compositionally biased region" description="Pro residues" evidence="8">
    <location>
        <begin position="411"/>
        <end position="424"/>
    </location>
</feature>
<dbReference type="PANTHER" id="PTHR43289">
    <property type="entry name" value="MITOGEN-ACTIVATED PROTEIN KINASE KINASE KINASE 20-RELATED"/>
    <property type="match status" value="1"/>
</dbReference>
<sequence length="747" mass="75089">MPAVDRARIARALPRYTLGEQLGAGSFGLVLAGRHLDLDRTVAVKVLVAPSAAERGFRAEARILSRLDHPHIVRIYDCVVQDDLCLLVMEMLGGGTLSQHRLSAAAALAVGAAVADALAHAHAHGVLHRDIKPDNILFTETGQPKLADFGIGKILDDAAGTVSRVVGSPRYMAPEQIAGGTVGPATDLYALGAVLYELVAGRPMFDAALSVPELLRHQREVDPPVPAAVPPAVRDLVLRALAKNPADRPADARTFAQALGAAAASLFGPGWPADSSLVIHLPESAATPATAETGAAPRFTPAPAPTTHPDHAAAAAAPSVPGPGTSTELPPDRAVPPLPAHPGRPPGAAAASRNLFEGTPYAAGRSQARRRAAVAATAALLVVVTVVVVLLARGGDHRTAAPGSPADGAPPGTPAPGAGGPPAPPVLDAIQAWALAPSGGFYVVNRSGNRLLRLALDGTVSAVAGTGVAGSTGDGGPATTARLRGVTDVAVAGDGTVYLADGGNQRIRRIGPDGVITTVAGGGSGVLRDGARGTEVSLGVVPGPIAADPGGDLYLTGAGGVYRLDRAGVTRMVGRTLRPGEVDDPAPEEASVPPVAASIGDVEVRDGRVFVTDYTADRVQVLEPDGTPRTLAGAAPAVPPGGGPADGGDALSLPSGPSALAVDRAGNLYVAESGGNRVRRIDLGGVVTTVAGTGELGSSGDGGPATTARMWSPARVLVDASGVLYIGETGTTIRRVGPDGVITRLHD</sequence>
<feature type="binding site" evidence="7">
    <location>
        <position position="45"/>
    </location>
    <ligand>
        <name>ATP</name>
        <dbReference type="ChEBI" id="CHEBI:30616"/>
    </ligand>
</feature>
<evidence type="ECO:0000259" key="10">
    <source>
        <dbReference type="PROSITE" id="PS50011"/>
    </source>
</evidence>
<dbReference type="PROSITE" id="PS00108">
    <property type="entry name" value="PROTEIN_KINASE_ST"/>
    <property type="match status" value="1"/>
</dbReference>
<evidence type="ECO:0000256" key="3">
    <source>
        <dbReference type="ARBA" id="ARBA00022679"/>
    </source>
</evidence>
<feature type="compositionally biased region" description="Pro residues" evidence="8">
    <location>
        <begin position="333"/>
        <end position="345"/>
    </location>
</feature>
<dbReference type="InterPro" id="IPR011009">
    <property type="entry name" value="Kinase-like_dom_sf"/>
</dbReference>
<dbReference type="Gene3D" id="1.10.510.10">
    <property type="entry name" value="Transferase(Phosphotransferase) domain 1"/>
    <property type="match status" value="1"/>
</dbReference>
<dbReference type="OrthoDB" id="3203076at2"/>
<keyword evidence="9" id="KW-0472">Membrane</keyword>
<name>A0A1S1QHQ1_9ACTN</name>
<dbReference type="RefSeq" id="WP_071087049.1">
    <property type="nucleotide sequence ID" value="NZ_MBLM01000131.1"/>
</dbReference>
<keyword evidence="9" id="KW-1133">Transmembrane helix</keyword>
<dbReference type="EMBL" id="MBLM01000131">
    <property type="protein sequence ID" value="OHV33500.1"/>
    <property type="molecule type" value="Genomic_DNA"/>
</dbReference>
<dbReference type="SMART" id="SM00220">
    <property type="entry name" value="S_TKc"/>
    <property type="match status" value="1"/>
</dbReference>
<feature type="transmembrane region" description="Helical" evidence="9">
    <location>
        <begin position="372"/>
        <end position="392"/>
    </location>
</feature>
<feature type="domain" description="Protein kinase" evidence="10">
    <location>
        <begin position="16"/>
        <end position="267"/>
    </location>
</feature>
<dbReference type="GO" id="GO:0004674">
    <property type="term" value="F:protein serine/threonine kinase activity"/>
    <property type="evidence" value="ECO:0007669"/>
    <property type="project" value="UniProtKB-KW"/>
</dbReference>
<keyword evidence="5 11" id="KW-0418">Kinase</keyword>
<evidence type="ECO:0000313" key="12">
    <source>
        <dbReference type="Proteomes" id="UP000179627"/>
    </source>
</evidence>
<comment type="caution">
    <text evidence="11">The sequence shown here is derived from an EMBL/GenBank/DDBJ whole genome shotgun (WGS) entry which is preliminary data.</text>
</comment>
<dbReference type="PROSITE" id="PS50011">
    <property type="entry name" value="PROTEIN_KINASE_DOM"/>
    <property type="match status" value="1"/>
</dbReference>
<dbReference type="AlphaFoldDB" id="A0A1S1QHQ1"/>
<proteinExistence type="predicted"/>
<feature type="compositionally biased region" description="Low complexity" evidence="8">
    <location>
        <begin position="307"/>
        <end position="325"/>
    </location>
</feature>
<dbReference type="SUPFAM" id="SSF56112">
    <property type="entry name" value="Protein kinase-like (PK-like)"/>
    <property type="match status" value="1"/>
</dbReference>
<keyword evidence="3" id="KW-0808">Transferase</keyword>
<feature type="region of interest" description="Disordered" evidence="8">
    <location>
        <begin position="288"/>
        <end position="351"/>
    </location>
</feature>
<dbReference type="CDD" id="cd14014">
    <property type="entry name" value="STKc_PknB_like"/>
    <property type="match status" value="1"/>
</dbReference>
<protein>
    <recommendedName>
        <fullName evidence="1">non-specific serine/threonine protein kinase</fullName>
        <ecNumber evidence="1">2.7.11.1</ecNumber>
    </recommendedName>
</protein>